<gene>
    <name evidence="6" type="ORF">V3851_23540</name>
</gene>
<evidence type="ECO:0000259" key="4">
    <source>
        <dbReference type="Pfam" id="PF25954"/>
    </source>
</evidence>
<evidence type="ECO:0000259" key="5">
    <source>
        <dbReference type="Pfam" id="PF25989"/>
    </source>
</evidence>
<comment type="similarity">
    <text evidence="1">Belongs to the membrane fusion protein (MFP) (TC 8.A.1) family.</text>
</comment>
<accession>A0ABU7VYF4</accession>
<dbReference type="RefSeq" id="WP_331848952.1">
    <property type="nucleotide sequence ID" value="NZ_JAZHPZ010000018.1"/>
</dbReference>
<dbReference type="Gene3D" id="1.10.287.470">
    <property type="entry name" value="Helix hairpin bin"/>
    <property type="match status" value="2"/>
</dbReference>
<feature type="domain" description="Multidrug resistance protein MdtA-like barrel-sandwich hybrid" evidence="3">
    <location>
        <begin position="73"/>
        <end position="187"/>
    </location>
</feature>
<dbReference type="InterPro" id="IPR058637">
    <property type="entry name" value="YknX-like_C"/>
</dbReference>
<dbReference type="SUPFAM" id="SSF111369">
    <property type="entry name" value="HlyD-like secretion proteins"/>
    <property type="match status" value="1"/>
</dbReference>
<protein>
    <submittedName>
        <fullName evidence="6">Efflux RND transporter periplasmic adaptor subunit</fullName>
    </submittedName>
</protein>
<dbReference type="InterPro" id="IPR058625">
    <property type="entry name" value="MdtA-like_BSH"/>
</dbReference>
<feature type="domain" description="CusB-like beta-barrel" evidence="4">
    <location>
        <begin position="200"/>
        <end position="273"/>
    </location>
</feature>
<feature type="domain" description="YknX-like C-terminal permuted SH3-like" evidence="5">
    <location>
        <begin position="279"/>
        <end position="346"/>
    </location>
</feature>
<evidence type="ECO:0000313" key="6">
    <source>
        <dbReference type="EMBL" id="MEF2968780.1"/>
    </source>
</evidence>
<evidence type="ECO:0000256" key="2">
    <source>
        <dbReference type="SAM" id="SignalP"/>
    </source>
</evidence>
<name>A0ABU7VYF4_9BACL</name>
<dbReference type="InterPro" id="IPR006143">
    <property type="entry name" value="RND_pump_MFP"/>
</dbReference>
<dbReference type="PANTHER" id="PTHR30469:SF33">
    <property type="entry name" value="SLR1207 PROTEIN"/>
    <property type="match status" value="1"/>
</dbReference>
<dbReference type="Gene3D" id="2.40.50.100">
    <property type="match status" value="2"/>
</dbReference>
<organism evidence="6 7">
    <name type="scientific">Paenibacillus haidiansis</name>
    <dbReference type="NCBI Taxonomy" id="1574488"/>
    <lineage>
        <taxon>Bacteria</taxon>
        <taxon>Bacillati</taxon>
        <taxon>Bacillota</taxon>
        <taxon>Bacilli</taxon>
        <taxon>Bacillales</taxon>
        <taxon>Paenibacillaceae</taxon>
        <taxon>Paenibacillus</taxon>
    </lineage>
</organism>
<evidence type="ECO:0000259" key="3">
    <source>
        <dbReference type="Pfam" id="PF25917"/>
    </source>
</evidence>
<proteinExistence type="inferred from homology"/>
<dbReference type="Gene3D" id="2.40.420.20">
    <property type="match status" value="1"/>
</dbReference>
<dbReference type="PROSITE" id="PS51257">
    <property type="entry name" value="PROKAR_LIPOPROTEIN"/>
    <property type="match status" value="1"/>
</dbReference>
<keyword evidence="2" id="KW-0732">Signal</keyword>
<dbReference type="Pfam" id="PF25954">
    <property type="entry name" value="Beta-barrel_RND_2"/>
    <property type="match status" value="1"/>
</dbReference>
<dbReference type="Gene3D" id="2.40.30.170">
    <property type="match status" value="1"/>
</dbReference>
<comment type="caution">
    <text evidence="6">The sequence shown here is derived from an EMBL/GenBank/DDBJ whole genome shotgun (WGS) entry which is preliminary data.</text>
</comment>
<dbReference type="InterPro" id="IPR058792">
    <property type="entry name" value="Beta-barrel_RND_2"/>
</dbReference>
<sequence length="351" mass="38543">MNSRVWYKLALGCTLLSLVTIIAAGCSNSEENKPVATDNTVQIPSVKVSQVENRSIGDPQETVAEVLASENRDIIAKASGDVLKVTKKRGDQVKKGELLIELDPTDVLLQKQKAEISLRTAQDNLKNGQFTSSNDPDALQPLKDQIQLAQISIQEIDRTLANYKITAPISGVLTDFPVEQGMTVSQGVVGNIQQIDPVKIEASITEENAKLLQGKNELTFYTTDQPEQLQKATIVYFSDIMNTQQRTYSVELEADNKGLALKPGAKIQLLLTDEAEQEVLTVPTTAVIREESNSFVYVYAEGKVEKRQVQLGRLNGMYQEVTSGLSQGDQIVISGQYQLKDQQEVDAVSAE</sequence>
<keyword evidence="7" id="KW-1185">Reference proteome</keyword>
<evidence type="ECO:0000256" key="1">
    <source>
        <dbReference type="ARBA" id="ARBA00009477"/>
    </source>
</evidence>
<feature type="signal peptide" evidence="2">
    <location>
        <begin position="1"/>
        <end position="24"/>
    </location>
</feature>
<dbReference type="Proteomes" id="UP001306950">
    <property type="component" value="Unassembled WGS sequence"/>
</dbReference>
<dbReference type="PANTHER" id="PTHR30469">
    <property type="entry name" value="MULTIDRUG RESISTANCE PROTEIN MDTA"/>
    <property type="match status" value="1"/>
</dbReference>
<dbReference type="Pfam" id="PF25989">
    <property type="entry name" value="YknX_C"/>
    <property type="match status" value="1"/>
</dbReference>
<dbReference type="EMBL" id="JAZHPZ010000018">
    <property type="protein sequence ID" value="MEF2968780.1"/>
    <property type="molecule type" value="Genomic_DNA"/>
</dbReference>
<dbReference type="NCBIfam" id="TIGR01730">
    <property type="entry name" value="RND_mfp"/>
    <property type="match status" value="1"/>
</dbReference>
<dbReference type="Pfam" id="PF25917">
    <property type="entry name" value="BSH_RND"/>
    <property type="match status" value="1"/>
</dbReference>
<reference evidence="6 7" key="1">
    <citation type="submission" date="2024-02" db="EMBL/GenBank/DDBJ databases">
        <title>A nitrogen-fixing paenibacillus bacterium.</title>
        <authorList>
            <person name="Zhang W.L."/>
            <person name="Chen S.F."/>
        </authorList>
    </citation>
    <scope>NUCLEOTIDE SEQUENCE [LARGE SCALE GENOMIC DNA]</scope>
    <source>
        <strain evidence="6 7">M1</strain>
    </source>
</reference>
<feature type="chain" id="PRO_5046552273" evidence="2">
    <location>
        <begin position="25"/>
        <end position="351"/>
    </location>
</feature>
<evidence type="ECO:0000313" key="7">
    <source>
        <dbReference type="Proteomes" id="UP001306950"/>
    </source>
</evidence>